<reference evidence="3" key="1">
    <citation type="submission" date="2021-01" db="EMBL/GenBank/DDBJ databases">
        <authorList>
            <person name="Zahm M."/>
            <person name="Roques C."/>
            <person name="Cabau C."/>
            <person name="Klopp C."/>
            <person name="Donnadieu C."/>
            <person name="Jouanno E."/>
            <person name="Lampietro C."/>
            <person name="Louis A."/>
            <person name="Herpin A."/>
            <person name="Echchiki A."/>
            <person name="Berthelot C."/>
            <person name="Parey E."/>
            <person name="Roest-Crollius H."/>
            <person name="Braasch I."/>
            <person name="Postlethwait J."/>
            <person name="Bobe J."/>
            <person name="Montfort J."/>
            <person name="Bouchez O."/>
            <person name="Begum T."/>
            <person name="Mejri S."/>
            <person name="Adams A."/>
            <person name="Chen W.-J."/>
            <person name="Guiguen Y."/>
        </authorList>
    </citation>
    <scope>NUCLEOTIDE SEQUENCE</scope>
    <source>
        <strain evidence="3">YG-15Mar2019-1</strain>
        <tissue evidence="3">Brain</tissue>
    </source>
</reference>
<dbReference type="PANTHER" id="PTHR32026">
    <property type="entry name" value="METHYLTRANSFERASE-LIKE PROTEIN 24"/>
    <property type="match status" value="1"/>
</dbReference>
<feature type="region of interest" description="Disordered" evidence="1">
    <location>
        <begin position="45"/>
        <end position="91"/>
    </location>
</feature>
<sequence length="388" mass="43582">MAREKLPKSLVLKICLLVAALCFCVCIQVYLEPVRWARPLLSLGRPARGSRVPPAPGHLGHTGRGTPTDSTGGGGRGGVSEPKGGDAATKRQVTYVRALKRDAEAVREAGGGGDRVTSCCPLPHPHKKVPRWHIDLQPWATPSHSLEDEAIRFLKYIKTPQISCDTALRPAPPGSPRGQAGPWLVCLDDRFSLVHRIRSKQCRVYSLGLGMEDKQLEGSLAKAGCEVHCFDPSIKQAHLQDSDMWHHRLSVDWRDPNPAIPAQQQHSNTKKLAAILNDFGHRKIDVLKADMESAEWKILENLILEDVLEDIGQLLLEVHLHWPGFEVNGDDSTVVRYWYSLLRELEHHHFHLFYSHSDVSKPRLFLHRNLFNASSSYTLGWVNTRWRP</sequence>
<evidence type="ECO:0000256" key="1">
    <source>
        <dbReference type="SAM" id="MobiDB-lite"/>
    </source>
</evidence>
<organism evidence="3 4">
    <name type="scientific">Megalops atlanticus</name>
    <name type="common">Tarpon</name>
    <name type="synonym">Clupea gigantea</name>
    <dbReference type="NCBI Taxonomy" id="7932"/>
    <lineage>
        <taxon>Eukaryota</taxon>
        <taxon>Metazoa</taxon>
        <taxon>Chordata</taxon>
        <taxon>Craniata</taxon>
        <taxon>Vertebrata</taxon>
        <taxon>Euteleostomi</taxon>
        <taxon>Actinopterygii</taxon>
        <taxon>Neopterygii</taxon>
        <taxon>Teleostei</taxon>
        <taxon>Elopiformes</taxon>
        <taxon>Megalopidae</taxon>
        <taxon>Megalops</taxon>
    </lineage>
</organism>
<evidence type="ECO:0000313" key="4">
    <source>
        <dbReference type="Proteomes" id="UP001046870"/>
    </source>
</evidence>
<evidence type="ECO:0000313" key="3">
    <source>
        <dbReference type="EMBL" id="KAG7460862.1"/>
    </source>
</evidence>
<protein>
    <recommendedName>
        <fullName evidence="2">Methyltransferase domain-containing protein</fullName>
    </recommendedName>
</protein>
<dbReference type="InterPro" id="IPR026913">
    <property type="entry name" value="METTL24"/>
</dbReference>
<proteinExistence type="predicted"/>
<dbReference type="InterPro" id="IPR025714">
    <property type="entry name" value="Methyltranfer_dom"/>
</dbReference>
<evidence type="ECO:0000259" key="2">
    <source>
        <dbReference type="Pfam" id="PF13383"/>
    </source>
</evidence>
<name>A0A9D3SYI6_MEGAT</name>
<dbReference type="Pfam" id="PF13383">
    <property type="entry name" value="Methyltransf_22"/>
    <property type="match status" value="1"/>
</dbReference>
<dbReference type="AlphaFoldDB" id="A0A9D3SYI6"/>
<feature type="domain" description="Methyltransferase" evidence="2">
    <location>
        <begin position="148"/>
        <end position="320"/>
    </location>
</feature>
<keyword evidence="4" id="KW-1185">Reference proteome</keyword>
<comment type="caution">
    <text evidence="3">The sequence shown here is derived from an EMBL/GenBank/DDBJ whole genome shotgun (WGS) entry which is preliminary data.</text>
</comment>
<dbReference type="EMBL" id="JAFDVH010000018">
    <property type="protein sequence ID" value="KAG7460862.1"/>
    <property type="molecule type" value="Genomic_DNA"/>
</dbReference>
<gene>
    <name evidence="3" type="ORF">MATL_G00203440</name>
</gene>
<dbReference type="Proteomes" id="UP001046870">
    <property type="component" value="Chromosome 18"/>
</dbReference>
<dbReference type="PANTHER" id="PTHR32026:SF20">
    <property type="entry name" value="METHYLTRANSFERASE-LIKE PROTEIN 24 ISOFORM X1"/>
    <property type="match status" value="1"/>
</dbReference>
<accession>A0A9D3SYI6</accession>
<dbReference type="OrthoDB" id="10006218at2759"/>